<dbReference type="EMBL" id="OZ034815">
    <property type="protein sequence ID" value="CAL1370525.1"/>
    <property type="molecule type" value="Genomic_DNA"/>
</dbReference>
<dbReference type="PANTHER" id="PTHR33710:SF64">
    <property type="entry name" value="ENDONUCLEASE_EXONUCLEASE_PHOSPHATASE DOMAIN-CONTAINING PROTEIN"/>
    <property type="match status" value="1"/>
</dbReference>
<sequence>MRDVHKPDFLIILESQISGDKANTVCSKLGYDEIIRVDADGRSGGIWLAWKSADFRVTPLNASKQHITVKVEKVGQEEWILSSIYGSPKYKYHNLLWEQLIGFSKVWNGPWIIIGDFNAISSPTEKNSACSARDFRRCKKFLGWMNEACLTDLGFSGPRYTWFRGDTNSTHKASRLDRALCNDSWISAVPNTVVQHLPKIHSDHLPILATYSFQQVANGDAKPFRFEAAWLLHPQFNKFMEDSWLKDSNFCNSLNEMTGRLKDWHRDVFGSTFRQKRRLLARLQGVNTRLADSFRPSLLKLQIKLEKELDVIISQEEVLWY</sequence>
<dbReference type="Pfam" id="PF03372">
    <property type="entry name" value="Exo_endo_phos"/>
    <property type="match status" value="1"/>
</dbReference>
<dbReference type="GO" id="GO:0003824">
    <property type="term" value="F:catalytic activity"/>
    <property type="evidence" value="ECO:0007669"/>
    <property type="project" value="InterPro"/>
</dbReference>
<dbReference type="SUPFAM" id="SSF56219">
    <property type="entry name" value="DNase I-like"/>
    <property type="match status" value="1"/>
</dbReference>
<gene>
    <name evidence="2" type="ORF">LTRI10_LOCUS12645</name>
</gene>
<evidence type="ECO:0000313" key="2">
    <source>
        <dbReference type="EMBL" id="CAL1370525.1"/>
    </source>
</evidence>
<dbReference type="AlphaFoldDB" id="A0AAV2DAI6"/>
<proteinExistence type="predicted"/>
<dbReference type="Proteomes" id="UP001497516">
    <property type="component" value="Chromosome 2"/>
</dbReference>
<accession>A0AAV2DAI6</accession>
<protein>
    <recommendedName>
        <fullName evidence="1">Endonuclease/exonuclease/phosphatase domain-containing protein</fullName>
    </recommendedName>
</protein>
<dbReference type="InterPro" id="IPR005135">
    <property type="entry name" value="Endo/exonuclease/phosphatase"/>
</dbReference>
<evidence type="ECO:0000259" key="1">
    <source>
        <dbReference type="Pfam" id="PF03372"/>
    </source>
</evidence>
<organism evidence="2 3">
    <name type="scientific">Linum trigynum</name>
    <dbReference type="NCBI Taxonomy" id="586398"/>
    <lineage>
        <taxon>Eukaryota</taxon>
        <taxon>Viridiplantae</taxon>
        <taxon>Streptophyta</taxon>
        <taxon>Embryophyta</taxon>
        <taxon>Tracheophyta</taxon>
        <taxon>Spermatophyta</taxon>
        <taxon>Magnoliopsida</taxon>
        <taxon>eudicotyledons</taxon>
        <taxon>Gunneridae</taxon>
        <taxon>Pentapetalae</taxon>
        <taxon>rosids</taxon>
        <taxon>fabids</taxon>
        <taxon>Malpighiales</taxon>
        <taxon>Linaceae</taxon>
        <taxon>Linum</taxon>
    </lineage>
</organism>
<feature type="domain" description="Endonuclease/exonuclease/phosphatase" evidence="1">
    <location>
        <begin position="105"/>
        <end position="192"/>
    </location>
</feature>
<dbReference type="PANTHER" id="PTHR33710">
    <property type="entry name" value="BNAC02G09200D PROTEIN"/>
    <property type="match status" value="1"/>
</dbReference>
<dbReference type="InterPro" id="IPR036691">
    <property type="entry name" value="Endo/exonu/phosph_ase_sf"/>
</dbReference>
<keyword evidence="3" id="KW-1185">Reference proteome</keyword>
<name>A0AAV2DAI6_9ROSI</name>
<reference evidence="2 3" key="1">
    <citation type="submission" date="2024-04" db="EMBL/GenBank/DDBJ databases">
        <authorList>
            <person name="Fracassetti M."/>
        </authorList>
    </citation>
    <scope>NUCLEOTIDE SEQUENCE [LARGE SCALE GENOMIC DNA]</scope>
</reference>
<evidence type="ECO:0000313" key="3">
    <source>
        <dbReference type="Proteomes" id="UP001497516"/>
    </source>
</evidence>
<dbReference type="Gene3D" id="3.60.10.10">
    <property type="entry name" value="Endonuclease/exonuclease/phosphatase"/>
    <property type="match status" value="1"/>
</dbReference>